<dbReference type="Pfam" id="PF01381">
    <property type="entry name" value="HTH_3"/>
    <property type="match status" value="1"/>
</dbReference>
<dbReference type="InterPro" id="IPR001387">
    <property type="entry name" value="Cro/C1-type_HTH"/>
</dbReference>
<reference evidence="4 5" key="1">
    <citation type="journal article" date="2019" name="Nat. Med.">
        <title>A library of human gut bacterial isolates paired with longitudinal multiomics data enables mechanistic microbiome research.</title>
        <authorList>
            <person name="Poyet M."/>
            <person name="Groussin M."/>
            <person name="Gibbons S.M."/>
            <person name="Avila-Pacheco J."/>
            <person name="Jiang X."/>
            <person name="Kearney S.M."/>
            <person name="Perrotta A.R."/>
            <person name="Berdy B."/>
            <person name="Zhao S."/>
            <person name="Lieberman T.D."/>
            <person name="Swanson P.K."/>
            <person name="Smith M."/>
            <person name="Roesemann S."/>
            <person name="Alexander J.E."/>
            <person name="Rich S.A."/>
            <person name="Livny J."/>
            <person name="Vlamakis H."/>
            <person name="Clish C."/>
            <person name="Bullock K."/>
            <person name="Deik A."/>
            <person name="Scott J."/>
            <person name="Pierce K.A."/>
            <person name="Xavier R.J."/>
            <person name="Alm E.J."/>
        </authorList>
    </citation>
    <scope>NUCLEOTIDE SEQUENCE [LARGE SCALE GENOMIC DNA]</scope>
    <source>
        <strain evidence="3 5">BIOML-A11</strain>
        <strain evidence="2 4">BIOML-A29</strain>
    </source>
</reference>
<dbReference type="CDD" id="cd00093">
    <property type="entry name" value="HTH_XRE"/>
    <property type="match status" value="1"/>
</dbReference>
<evidence type="ECO:0000313" key="5">
    <source>
        <dbReference type="Proteomes" id="UP000482671"/>
    </source>
</evidence>
<evidence type="ECO:0000313" key="3">
    <source>
        <dbReference type="EMBL" id="MTV03685.1"/>
    </source>
</evidence>
<dbReference type="RefSeq" id="WP_117945663.1">
    <property type="nucleotide sequence ID" value="NZ_CACRUV010000028.1"/>
</dbReference>
<feature type="domain" description="HTH cro/C1-type" evidence="1">
    <location>
        <begin position="29"/>
        <end position="69"/>
    </location>
</feature>
<accession>A0A9Q4RHI3</accession>
<name>A0A9Q4RHI3_9BACT</name>
<comment type="caution">
    <text evidence="3">The sequence shown here is derived from an EMBL/GenBank/DDBJ whole genome shotgun (WGS) entry which is preliminary data.</text>
</comment>
<evidence type="ECO:0000313" key="2">
    <source>
        <dbReference type="EMBL" id="MTU40728.1"/>
    </source>
</evidence>
<dbReference type="AlphaFoldDB" id="A0A9Q4RHI3"/>
<dbReference type="SUPFAM" id="SSF47413">
    <property type="entry name" value="lambda repressor-like DNA-binding domains"/>
    <property type="match status" value="1"/>
</dbReference>
<gene>
    <name evidence="2" type="ORF">GMD82_14975</name>
    <name evidence="3" type="ORF">GME02_19030</name>
</gene>
<dbReference type="EMBL" id="WNCN01000022">
    <property type="protein sequence ID" value="MTU40728.1"/>
    <property type="molecule type" value="Genomic_DNA"/>
</dbReference>
<dbReference type="SMART" id="SM00530">
    <property type="entry name" value="HTH_XRE"/>
    <property type="match status" value="1"/>
</dbReference>
<evidence type="ECO:0000259" key="1">
    <source>
        <dbReference type="PROSITE" id="PS50943"/>
    </source>
</evidence>
<dbReference type="EMBL" id="WNDD01000030">
    <property type="protein sequence ID" value="MTV03685.1"/>
    <property type="molecule type" value="Genomic_DNA"/>
</dbReference>
<dbReference type="Proteomes" id="UP000434916">
    <property type="component" value="Unassembled WGS sequence"/>
</dbReference>
<proteinExistence type="predicted"/>
<keyword evidence="4" id="KW-1185">Reference proteome</keyword>
<sequence>MKSEVVTDNKMINRLKVVLAEKNRTGKWLAQQLGKNEATVSRWCSNTAQPSLEMVIKIASVLKIDPRRLINGGTSIQQWK</sequence>
<protein>
    <submittedName>
        <fullName evidence="3">Helix-turn-helix domain-containing protein</fullName>
    </submittedName>
</protein>
<dbReference type="PROSITE" id="PS50943">
    <property type="entry name" value="HTH_CROC1"/>
    <property type="match status" value="1"/>
</dbReference>
<dbReference type="InterPro" id="IPR010982">
    <property type="entry name" value="Lambda_DNA-bd_dom_sf"/>
</dbReference>
<dbReference type="Gene3D" id="1.10.260.40">
    <property type="entry name" value="lambda repressor-like DNA-binding domains"/>
    <property type="match status" value="1"/>
</dbReference>
<dbReference type="GO" id="GO:0003677">
    <property type="term" value="F:DNA binding"/>
    <property type="evidence" value="ECO:0007669"/>
    <property type="project" value="InterPro"/>
</dbReference>
<dbReference type="Proteomes" id="UP000482671">
    <property type="component" value="Unassembled WGS sequence"/>
</dbReference>
<organism evidence="3 5">
    <name type="scientific">Parabacteroides merdae</name>
    <dbReference type="NCBI Taxonomy" id="46503"/>
    <lineage>
        <taxon>Bacteria</taxon>
        <taxon>Pseudomonadati</taxon>
        <taxon>Bacteroidota</taxon>
        <taxon>Bacteroidia</taxon>
        <taxon>Bacteroidales</taxon>
        <taxon>Tannerellaceae</taxon>
        <taxon>Parabacteroides</taxon>
    </lineage>
</organism>
<evidence type="ECO:0000313" key="4">
    <source>
        <dbReference type="Proteomes" id="UP000434916"/>
    </source>
</evidence>